<accession>A0A1F6E6L9</accession>
<name>A0A1F6E6L9_9BACT</name>
<dbReference type="NCBIfam" id="TIGR03573">
    <property type="entry name" value="WbuX"/>
    <property type="match status" value="1"/>
</dbReference>
<gene>
    <name evidence="1" type="ORF">A3F27_01635</name>
</gene>
<organism evidence="1 2">
    <name type="scientific">Candidatus Kaiserbacteria bacterium RIFCSPHIGHO2_12_FULL_53_13</name>
    <dbReference type="NCBI Taxonomy" id="1798502"/>
    <lineage>
        <taxon>Bacteria</taxon>
        <taxon>Candidatus Kaiseribacteriota</taxon>
    </lineage>
</organism>
<protein>
    <submittedName>
        <fullName evidence="1">LPS biosynthesis protein</fullName>
    </submittedName>
</protein>
<evidence type="ECO:0000313" key="1">
    <source>
        <dbReference type="EMBL" id="OGG69227.1"/>
    </source>
</evidence>
<reference evidence="1 2" key="1">
    <citation type="journal article" date="2016" name="Nat. Commun.">
        <title>Thousands of microbial genomes shed light on interconnected biogeochemical processes in an aquifer system.</title>
        <authorList>
            <person name="Anantharaman K."/>
            <person name="Brown C.T."/>
            <person name="Hug L.A."/>
            <person name="Sharon I."/>
            <person name="Castelle C.J."/>
            <person name="Probst A.J."/>
            <person name="Thomas B.C."/>
            <person name="Singh A."/>
            <person name="Wilkins M.J."/>
            <person name="Karaoz U."/>
            <person name="Brodie E.L."/>
            <person name="Williams K.H."/>
            <person name="Hubbard S.S."/>
            <person name="Banfield J.F."/>
        </authorList>
    </citation>
    <scope>NUCLEOTIDE SEQUENCE [LARGE SCALE GENOMIC DNA]</scope>
</reference>
<dbReference type="Gene3D" id="3.40.50.620">
    <property type="entry name" value="HUPs"/>
    <property type="match status" value="1"/>
</dbReference>
<dbReference type="AlphaFoldDB" id="A0A1F6E6L9"/>
<dbReference type="EMBL" id="MFLP01000035">
    <property type="protein sequence ID" value="OGG69227.1"/>
    <property type="molecule type" value="Genomic_DNA"/>
</dbReference>
<sequence length="384" mass="44624">MPETQEGVKFDDMGICQACQSSEQKIHINWVEREAKLRKILEDAKKQAGNNYDCIVPISGGKDSSYQLHVLTNVYGMKPLAVTFSHNWWSKSGWYNLQNSLETFNVDHIMFTPNRALINRLARNSVERIGDTNWHDHAGVGAFPLHVAARFKIPLLIWGESLAENSGRATYEDPVHTFDREYFLKQSGKLKPIEMISESVSYRDLFPFELPTLEEIEAVGVWGIHLGDYIFWDDERQTEFLRYTYGWKETQMEGTYKRYKSVEDIMSGMHDFTCYLKRGYGRCTEQASVDVRNGLLTRDEGLELIRKHDPERPEALGHYLKITGSTEEAFYAAMEKLRVPQMRGVSIPVIRKKHKHEERLLPFPEQMIEKFNRSDAKRGYLRNL</sequence>
<evidence type="ECO:0000313" key="2">
    <source>
        <dbReference type="Proteomes" id="UP000176689"/>
    </source>
</evidence>
<dbReference type="InterPro" id="IPR014729">
    <property type="entry name" value="Rossmann-like_a/b/a_fold"/>
</dbReference>
<dbReference type="Proteomes" id="UP000176689">
    <property type="component" value="Unassembled WGS sequence"/>
</dbReference>
<dbReference type="SUPFAM" id="SSF52402">
    <property type="entry name" value="Adenine nucleotide alpha hydrolases-like"/>
    <property type="match status" value="1"/>
</dbReference>
<proteinExistence type="predicted"/>
<comment type="caution">
    <text evidence="1">The sequence shown here is derived from an EMBL/GenBank/DDBJ whole genome shotgun (WGS) entry which is preliminary data.</text>
</comment>
<dbReference type="InterPro" id="IPR020022">
    <property type="entry name" value="N-acetyl_sugar_amidoTrfase"/>
</dbReference>